<accession>S0GTF1</accession>
<feature type="transmembrane region" description="Helical" evidence="1">
    <location>
        <begin position="12"/>
        <end position="32"/>
    </location>
</feature>
<organism evidence="2 3">
    <name type="scientific">Parabacteroides goldsteinii dnLKV18</name>
    <dbReference type="NCBI Taxonomy" id="1235789"/>
    <lineage>
        <taxon>Bacteria</taxon>
        <taxon>Pseudomonadati</taxon>
        <taxon>Bacteroidota</taxon>
        <taxon>Bacteroidia</taxon>
        <taxon>Bacteroidales</taxon>
        <taxon>Tannerellaceae</taxon>
        <taxon>Parabacteroides</taxon>
    </lineage>
</organism>
<evidence type="ECO:0000313" key="3">
    <source>
        <dbReference type="Proteomes" id="UP000014140"/>
    </source>
</evidence>
<name>S0GTF1_9BACT</name>
<dbReference type="EMBL" id="ASSQ01000006">
    <property type="protein sequence ID" value="EOS18830.1"/>
    <property type="molecule type" value="Genomic_DNA"/>
</dbReference>
<reference evidence="2 3" key="1">
    <citation type="submission" date="2013-04" db="EMBL/GenBank/DDBJ databases">
        <title>The Genome Sequence of Parabacteroides goldsteinii dnLKV18.</title>
        <authorList>
            <consortium name="The Broad Institute Genomics Platform"/>
            <consortium name="The Broad Institute Genome Sequencing Center for Infectious Disease"/>
            <person name="Earl A."/>
            <person name="Xavier R."/>
            <person name="Kuhn K."/>
            <person name="Stappenbeck T."/>
            <person name="Walker B."/>
            <person name="Young S."/>
            <person name="Zeng Q."/>
            <person name="Gargeya S."/>
            <person name="Fitzgerald M."/>
            <person name="Haas B."/>
            <person name="Abouelleil A."/>
            <person name="Allen A.W."/>
            <person name="Alvarado L."/>
            <person name="Arachchi H.M."/>
            <person name="Berlin A.M."/>
            <person name="Chapman S.B."/>
            <person name="Gainer-Dewar J."/>
            <person name="Goldberg J."/>
            <person name="Griggs A."/>
            <person name="Gujja S."/>
            <person name="Hansen M."/>
            <person name="Howarth C."/>
            <person name="Imamovic A."/>
            <person name="Ireland A."/>
            <person name="Larimer J."/>
            <person name="McCowan C."/>
            <person name="Murphy C."/>
            <person name="Pearson M."/>
            <person name="Poon T.W."/>
            <person name="Priest M."/>
            <person name="Roberts A."/>
            <person name="Saif S."/>
            <person name="Shea T."/>
            <person name="Sisk P."/>
            <person name="Sykes S."/>
            <person name="Wortman J."/>
            <person name="Nusbaum C."/>
            <person name="Birren B."/>
        </authorList>
    </citation>
    <scope>NUCLEOTIDE SEQUENCE [LARGE SCALE GENOMIC DNA]</scope>
    <source>
        <strain evidence="3">dnLKV18</strain>
    </source>
</reference>
<sequence>MLQKGNIYKITYKIYNLIFFQLFSFFFNSSGVSPNCVLQNL</sequence>
<gene>
    <name evidence="2" type="ORF">C803_01399</name>
</gene>
<evidence type="ECO:0000256" key="1">
    <source>
        <dbReference type="SAM" id="Phobius"/>
    </source>
</evidence>
<keyword evidence="1" id="KW-0812">Transmembrane</keyword>
<dbReference type="AlphaFoldDB" id="S0GTF1"/>
<keyword evidence="1" id="KW-0472">Membrane</keyword>
<evidence type="ECO:0000313" key="2">
    <source>
        <dbReference type="EMBL" id="EOS18830.1"/>
    </source>
</evidence>
<proteinExistence type="predicted"/>
<comment type="caution">
    <text evidence="2">The sequence shown here is derived from an EMBL/GenBank/DDBJ whole genome shotgun (WGS) entry which is preliminary data.</text>
</comment>
<keyword evidence="3" id="KW-1185">Reference proteome</keyword>
<dbReference type="HOGENOM" id="CLU_3273895_0_0_10"/>
<keyword evidence="1" id="KW-1133">Transmembrane helix</keyword>
<dbReference type="Proteomes" id="UP000014140">
    <property type="component" value="Unassembled WGS sequence"/>
</dbReference>
<protein>
    <submittedName>
        <fullName evidence="2">Uncharacterized protein</fullName>
    </submittedName>
</protein>